<reference evidence="2 3" key="1">
    <citation type="submission" date="2023-02" db="EMBL/GenBank/DDBJ databases">
        <title>LHISI_Scaffold_Assembly.</title>
        <authorList>
            <person name="Stuart O.P."/>
            <person name="Cleave R."/>
            <person name="Magrath M.J.L."/>
            <person name="Mikheyev A.S."/>
        </authorList>
    </citation>
    <scope>NUCLEOTIDE SEQUENCE [LARGE SCALE GENOMIC DNA]</scope>
    <source>
        <strain evidence="2">Daus_M_001</strain>
        <tissue evidence="2">Leg muscle</tissue>
    </source>
</reference>
<keyword evidence="3" id="KW-1185">Reference proteome</keyword>
<feature type="region of interest" description="Disordered" evidence="1">
    <location>
        <begin position="1"/>
        <end position="44"/>
    </location>
</feature>
<evidence type="ECO:0000256" key="1">
    <source>
        <dbReference type="SAM" id="MobiDB-lite"/>
    </source>
</evidence>
<comment type="caution">
    <text evidence="2">The sequence shown here is derived from an EMBL/GenBank/DDBJ whole genome shotgun (WGS) entry which is preliminary data.</text>
</comment>
<accession>A0ABQ9H0K7</accession>
<evidence type="ECO:0000313" key="2">
    <source>
        <dbReference type="EMBL" id="KAJ8877809.1"/>
    </source>
</evidence>
<feature type="compositionally biased region" description="Polar residues" evidence="1">
    <location>
        <begin position="249"/>
        <end position="263"/>
    </location>
</feature>
<dbReference type="Proteomes" id="UP001159363">
    <property type="component" value="Chromosome 7"/>
</dbReference>
<feature type="region of interest" description="Disordered" evidence="1">
    <location>
        <begin position="242"/>
        <end position="332"/>
    </location>
</feature>
<organism evidence="2 3">
    <name type="scientific">Dryococelus australis</name>
    <dbReference type="NCBI Taxonomy" id="614101"/>
    <lineage>
        <taxon>Eukaryota</taxon>
        <taxon>Metazoa</taxon>
        <taxon>Ecdysozoa</taxon>
        <taxon>Arthropoda</taxon>
        <taxon>Hexapoda</taxon>
        <taxon>Insecta</taxon>
        <taxon>Pterygota</taxon>
        <taxon>Neoptera</taxon>
        <taxon>Polyneoptera</taxon>
        <taxon>Phasmatodea</taxon>
        <taxon>Verophasmatodea</taxon>
        <taxon>Anareolatae</taxon>
        <taxon>Phasmatidae</taxon>
        <taxon>Eurycanthinae</taxon>
        <taxon>Dryococelus</taxon>
    </lineage>
</organism>
<name>A0ABQ9H0K7_9NEOP</name>
<sequence length="1010" mass="110524">MLVIEGSMEQRRNERAAGGGEIPERTRRPTTSSGTIPTCQNPESLKRSSSVDVAARVQWVPGRSLVSGRNAYSFSELHSGYWLLLRAPSGYSTEQAPDNLATLRHAPLQVRIRVSEIISNPKLLPGRQNRSGLRRSLSHSIGCWLSCRARRGYAIPTLDVGRNAASLLTLQQFSPRTPGFPLPFCSAAAHPNLAFRQFSCLVSYELNSGQRAHKVHKLFNDSIPALKSGSFRWARDPRRLSTDLPASLGRTTGGSSHSPTTRRSAGHGGEGVVTADEELSGVPPPPESQKKRGPSPPPTPHSNHAPSGGLLPLAVSIKGRPGERPPHHHPAPSPDYYAKSFCVEVDFKHLLFSPAPVIGQQLSVHAPFNCEPVISRKESLVIKNAGLKQLAFFSAHVPAKWRHLPAKFRDASRQSAPGQAQPTGNPSQYARLWRQRRGKLARQHGSLARSPSSSGELLRCQISPDSFAAVRFENSRGLVPTLAIAVEQREKRGIMCLFPPAYWRDPPRRTELANHERLYDGKLIIRLRVARPCGPIKMCLGGDVLCEHHNVACCSDLPLNTLRPAEMLLVLKKNKKVQGWVFNLAYVAIVTIRLRAQVCVPDNTAQYRVFAVSELLRIDSDVVLAGRGPASFRHRGSPAPRHALPEYVDGPLLLNVRGHIKSMVYTTPFDTRDELITPEIFAHVRRYAEPSAGKAGVCVFKGRTVCRGGVLPKNITIQIRLNRVVWSQVGWPARLGGVVITVTLRVQTWKRSVGIRPATRTTDREVKRTTASSGIDSHLRKSGDPAGGLDRGSPWWEASMLIAQPKNPAVCEVCTGFAGLDENLAGTQAGCPLRHLPMTPRHRAASINGARNVNIGQRNGTSLCSPVSPASIFIRMMVAAGSVAVVDDLTLTCERHTSRTPGVMVQGAISSYHPAGSTICGPPFLGLPALQIYPLLTTYGIRWNDVCTTVNDLPKHWLIYTRSCRKQLVACARGHYPPPPTCAMECIVTSLPVELRNKALPRIKRVLCGC</sequence>
<feature type="compositionally biased region" description="Polar residues" evidence="1">
    <location>
        <begin position="29"/>
        <end position="44"/>
    </location>
</feature>
<gene>
    <name evidence="2" type="ORF">PR048_022267</name>
</gene>
<dbReference type="EMBL" id="JARBHB010000008">
    <property type="protein sequence ID" value="KAJ8877809.1"/>
    <property type="molecule type" value="Genomic_DNA"/>
</dbReference>
<feature type="region of interest" description="Disordered" evidence="1">
    <location>
        <begin position="759"/>
        <end position="789"/>
    </location>
</feature>
<evidence type="ECO:0000313" key="3">
    <source>
        <dbReference type="Proteomes" id="UP001159363"/>
    </source>
</evidence>
<proteinExistence type="predicted"/>
<protein>
    <submittedName>
        <fullName evidence="2">Uncharacterized protein</fullName>
    </submittedName>
</protein>